<dbReference type="AlphaFoldDB" id="A0A3A2ZE34"/>
<feature type="transmembrane region" description="Helical" evidence="7">
    <location>
        <begin position="298"/>
        <end position="319"/>
    </location>
</feature>
<protein>
    <recommendedName>
        <fullName evidence="8">Amino acid transporter transmembrane domain-containing protein</fullName>
    </recommendedName>
</protein>
<dbReference type="InterPro" id="IPR013057">
    <property type="entry name" value="AA_transpt_TM"/>
</dbReference>
<dbReference type="STRING" id="2070753.A0A3A2ZE34"/>
<dbReference type="Proteomes" id="UP000266188">
    <property type="component" value="Unassembled WGS sequence"/>
</dbReference>
<dbReference type="EMBL" id="MVGC01000390">
    <property type="protein sequence ID" value="RJE19587.1"/>
    <property type="molecule type" value="Genomic_DNA"/>
</dbReference>
<feature type="transmembrane region" description="Helical" evidence="7">
    <location>
        <begin position="264"/>
        <end position="286"/>
    </location>
</feature>
<dbReference type="Pfam" id="PF01490">
    <property type="entry name" value="Aa_trans"/>
    <property type="match status" value="1"/>
</dbReference>
<evidence type="ECO:0000256" key="7">
    <source>
        <dbReference type="SAM" id="Phobius"/>
    </source>
</evidence>
<feature type="transmembrane region" description="Helical" evidence="7">
    <location>
        <begin position="93"/>
        <end position="111"/>
    </location>
</feature>
<dbReference type="PANTHER" id="PTHR22950:SF479">
    <property type="entry name" value="AMINO ACID TRANSPORTER (EUROFUNG)-RELATED"/>
    <property type="match status" value="1"/>
</dbReference>
<dbReference type="GO" id="GO:0015179">
    <property type="term" value="F:L-amino acid transmembrane transporter activity"/>
    <property type="evidence" value="ECO:0007669"/>
    <property type="project" value="TreeGrafter"/>
</dbReference>
<keyword evidence="3 7" id="KW-0812">Transmembrane</keyword>
<feature type="transmembrane region" description="Helical" evidence="7">
    <location>
        <begin position="445"/>
        <end position="467"/>
    </location>
</feature>
<comment type="similarity">
    <text evidence="2">Belongs to the amino acid/polyamine transporter 2 family.</text>
</comment>
<proteinExistence type="inferred from homology"/>
<dbReference type="GO" id="GO:0016020">
    <property type="term" value="C:membrane"/>
    <property type="evidence" value="ECO:0007669"/>
    <property type="project" value="UniProtKB-SubCell"/>
</dbReference>
<dbReference type="FunFam" id="1.20.1740.10:FF:000039">
    <property type="entry name" value="Neutral amino acid transporter (Eurofung)"/>
    <property type="match status" value="1"/>
</dbReference>
<gene>
    <name evidence="9" type="ORF">PHISCL_08077</name>
</gene>
<evidence type="ECO:0000313" key="10">
    <source>
        <dbReference type="Proteomes" id="UP000266188"/>
    </source>
</evidence>
<organism evidence="9 10">
    <name type="scientific">Aspergillus sclerotialis</name>
    <dbReference type="NCBI Taxonomy" id="2070753"/>
    <lineage>
        <taxon>Eukaryota</taxon>
        <taxon>Fungi</taxon>
        <taxon>Dikarya</taxon>
        <taxon>Ascomycota</taxon>
        <taxon>Pezizomycotina</taxon>
        <taxon>Eurotiomycetes</taxon>
        <taxon>Eurotiomycetidae</taxon>
        <taxon>Eurotiales</taxon>
        <taxon>Aspergillaceae</taxon>
        <taxon>Aspergillus</taxon>
        <taxon>Aspergillus subgen. Polypaecilum</taxon>
    </lineage>
</organism>
<dbReference type="PANTHER" id="PTHR22950">
    <property type="entry name" value="AMINO ACID TRANSPORTER"/>
    <property type="match status" value="1"/>
</dbReference>
<evidence type="ECO:0000256" key="3">
    <source>
        <dbReference type="ARBA" id="ARBA00022692"/>
    </source>
</evidence>
<feature type="transmembrane region" description="Helical" evidence="7">
    <location>
        <begin position="165"/>
        <end position="188"/>
    </location>
</feature>
<feature type="transmembrane region" description="Helical" evidence="7">
    <location>
        <begin position="117"/>
        <end position="137"/>
    </location>
</feature>
<feature type="domain" description="Amino acid transporter transmembrane" evidence="8">
    <location>
        <begin position="89"/>
        <end position="468"/>
    </location>
</feature>
<evidence type="ECO:0000256" key="4">
    <source>
        <dbReference type="ARBA" id="ARBA00022989"/>
    </source>
</evidence>
<feature type="region of interest" description="Disordered" evidence="6">
    <location>
        <begin position="1"/>
        <end position="28"/>
    </location>
</feature>
<evidence type="ECO:0000256" key="6">
    <source>
        <dbReference type="SAM" id="MobiDB-lite"/>
    </source>
</evidence>
<dbReference type="OrthoDB" id="294730at2759"/>
<accession>A0A3A2ZE34</accession>
<feature type="transmembrane region" description="Helical" evidence="7">
    <location>
        <begin position="409"/>
        <end position="433"/>
    </location>
</feature>
<sequence>MPDSPINMTLDIDQMDSSPEEKEAVGDTGTAEVAQKADVFPYTEDAFGNEEHAEVKYKVLKWWYDNNARPICDLTSGEDTEADISFAIRQCSLVMIAETISLGVLALPAAIAGVGFAPAIVILIGLGVISTYTGYVIGQLKWRYPHVSSAADAGQLLLGRFGRELLFWTNMIYLIFIMASHLLTFTVALNTISRHATCSIVFGVVGLIASFLLALPRTLDRMSLLSLVSFTSIIVAVLMTMIAVGVQNPARNITPTTNTNLVTAFTSTANIIFSYSSHNTFYTIIAELRDPRDFPKSLALLQSVDISVYLVAAVVIYCYTGDSVASPALGSAGKLISRIAYGVALPTIIIAGVIMGHIACKSIYVRVFAGTDRMHKRDMVAVGSWIAIAFGIWVIAWIIASAIPVFNNLLSLIVSLFASWYSFGIPGIFWLWMNKSLWFSSPRKVALTLLNLMCICIGIVLCALGLYTSGKAIHDDPASQSFSCANNADS</sequence>
<comment type="caution">
    <text evidence="9">The sequence shown here is derived from an EMBL/GenBank/DDBJ whole genome shotgun (WGS) entry which is preliminary data.</text>
</comment>
<name>A0A3A2ZE34_9EURO</name>
<evidence type="ECO:0000259" key="8">
    <source>
        <dbReference type="Pfam" id="PF01490"/>
    </source>
</evidence>
<feature type="transmembrane region" description="Helical" evidence="7">
    <location>
        <begin position="339"/>
        <end position="359"/>
    </location>
</feature>
<keyword evidence="4 7" id="KW-1133">Transmembrane helix</keyword>
<evidence type="ECO:0000313" key="9">
    <source>
        <dbReference type="EMBL" id="RJE19587.1"/>
    </source>
</evidence>
<feature type="transmembrane region" description="Helical" evidence="7">
    <location>
        <begin position="380"/>
        <end position="403"/>
    </location>
</feature>
<feature type="transmembrane region" description="Helical" evidence="7">
    <location>
        <begin position="194"/>
        <end position="215"/>
    </location>
</feature>
<feature type="transmembrane region" description="Helical" evidence="7">
    <location>
        <begin position="222"/>
        <end position="244"/>
    </location>
</feature>
<evidence type="ECO:0000256" key="1">
    <source>
        <dbReference type="ARBA" id="ARBA00004141"/>
    </source>
</evidence>
<keyword evidence="10" id="KW-1185">Reference proteome</keyword>
<evidence type="ECO:0000256" key="5">
    <source>
        <dbReference type="ARBA" id="ARBA00023136"/>
    </source>
</evidence>
<evidence type="ECO:0000256" key="2">
    <source>
        <dbReference type="ARBA" id="ARBA00008066"/>
    </source>
</evidence>
<comment type="subcellular location">
    <subcellularLocation>
        <location evidence="1">Membrane</location>
        <topology evidence="1">Multi-pass membrane protein</topology>
    </subcellularLocation>
</comment>
<dbReference type="Gene3D" id="1.20.1740.10">
    <property type="entry name" value="Amino acid/polyamine transporter I"/>
    <property type="match status" value="1"/>
</dbReference>
<keyword evidence="5 7" id="KW-0472">Membrane</keyword>
<reference evidence="10" key="1">
    <citation type="submission" date="2017-02" db="EMBL/GenBank/DDBJ databases">
        <authorList>
            <person name="Tafer H."/>
            <person name="Lopandic K."/>
        </authorList>
    </citation>
    <scope>NUCLEOTIDE SEQUENCE [LARGE SCALE GENOMIC DNA]</scope>
    <source>
        <strain evidence="10">CBS 366.77</strain>
    </source>
</reference>